<dbReference type="Pfam" id="PF24802">
    <property type="entry name" value="DUF7703"/>
    <property type="match status" value="1"/>
</dbReference>
<keyword evidence="5" id="KW-1185">Reference proteome</keyword>
<dbReference type="AlphaFoldDB" id="A0A9P3F4Z9"/>
<dbReference type="Proteomes" id="UP000710440">
    <property type="component" value="Unassembled WGS sequence"/>
</dbReference>
<dbReference type="EMBL" id="BOPL01000004">
    <property type="protein sequence ID" value="GIK02035.1"/>
    <property type="molecule type" value="Genomic_DNA"/>
</dbReference>
<feature type="transmembrane region" description="Helical" evidence="2">
    <location>
        <begin position="33"/>
        <end position="57"/>
    </location>
</feature>
<feature type="compositionally biased region" description="Polar residues" evidence="1">
    <location>
        <begin position="295"/>
        <end position="309"/>
    </location>
</feature>
<feature type="region of interest" description="Disordered" evidence="1">
    <location>
        <begin position="295"/>
        <end position="317"/>
    </location>
</feature>
<keyword evidence="2" id="KW-0472">Membrane</keyword>
<dbReference type="PANTHER" id="PTHR37013:SF7">
    <property type="entry name" value="INTEGRAL MEMBRANE PROTEIN"/>
    <property type="match status" value="1"/>
</dbReference>
<feature type="transmembrane region" description="Helical" evidence="2">
    <location>
        <begin position="213"/>
        <end position="238"/>
    </location>
</feature>
<dbReference type="PANTHER" id="PTHR37013">
    <property type="entry name" value="INTEGRAL MEMBRANE PROTEIN (AFU_ORTHOLOGUE AFUA_1G05950)-RELATED"/>
    <property type="match status" value="1"/>
</dbReference>
<evidence type="ECO:0000259" key="3">
    <source>
        <dbReference type="Pfam" id="PF24802"/>
    </source>
</evidence>
<evidence type="ECO:0000313" key="4">
    <source>
        <dbReference type="EMBL" id="GIK02035.1"/>
    </source>
</evidence>
<keyword evidence="2" id="KW-1133">Transmembrane helix</keyword>
<evidence type="ECO:0000313" key="5">
    <source>
        <dbReference type="Proteomes" id="UP000710440"/>
    </source>
</evidence>
<dbReference type="InterPro" id="IPR056120">
    <property type="entry name" value="DUF7703"/>
</dbReference>
<comment type="caution">
    <text evidence="4">The sequence shown here is derived from an EMBL/GenBank/DDBJ whole genome shotgun (WGS) entry which is preliminary data.</text>
</comment>
<name>A0A9P3F4Z9_ASPVI</name>
<gene>
    <name evidence="4" type="ORF">Aspvir_006078</name>
</gene>
<feature type="transmembrane region" description="Helical" evidence="2">
    <location>
        <begin position="64"/>
        <end position="88"/>
    </location>
</feature>
<dbReference type="RefSeq" id="XP_043125221.1">
    <property type="nucleotide sequence ID" value="XM_043269286.1"/>
</dbReference>
<feature type="transmembrane region" description="Helical" evidence="2">
    <location>
        <begin position="173"/>
        <end position="192"/>
    </location>
</feature>
<feature type="transmembrane region" description="Helical" evidence="2">
    <location>
        <begin position="94"/>
        <end position="117"/>
    </location>
</feature>
<dbReference type="OrthoDB" id="405906at2759"/>
<keyword evidence="2" id="KW-0812">Transmembrane</keyword>
<protein>
    <recommendedName>
        <fullName evidence="3">DUF7703 domain-containing protein</fullName>
    </recommendedName>
</protein>
<dbReference type="GeneID" id="66934060"/>
<organism evidence="4 5">
    <name type="scientific">Aspergillus viridinutans</name>
    <dbReference type="NCBI Taxonomy" id="75553"/>
    <lineage>
        <taxon>Eukaryota</taxon>
        <taxon>Fungi</taxon>
        <taxon>Dikarya</taxon>
        <taxon>Ascomycota</taxon>
        <taxon>Pezizomycotina</taxon>
        <taxon>Eurotiomycetes</taxon>
        <taxon>Eurotiomycetidae</taxon>
        <taxon>Eurotiales</taxon>
        <taxon>Aspergillaceae</taxon>
        <taxon>Aspergillus</taxon>
        <taxon>Aspergillus subgen. Fumigati</taxon>
    </lineage>
</organism>
<reference evidence="4 5" key="1">
    <citation type="submission" date="2021-02" db="EMBL/GenBank/DDBJ databases">
        <title>Pan-genome distribution and transcriptional activeness of fungal secondary metabolism genes in Aspergillus section Fumigati.</title>
        <authorList>
            <person name="Takahashi H."/>
            <person name="Umemura M."/>
            <person name="Ninomiya A."/>
            <person name="Kusuya Y."/>
            <person name="Urayama S."/>
            <person name="Shimizu M."/>
            <person name="Watanabe A."/>
            <person name="Kamei K."/>
            <person name="Yaguchi T."/>
            <person name="Hagiwara D."/>
        </authorList>
    </citation>
    <scope>NUCLEOTIDE SEQUENCE [LARGE SCALE GENOMIC DNA]</scope>
    <source>
        <strain evidence="4 5">IFM 47045</strain>
    </source>
</reference>
<evidence type="ECO:0000256" key="1">
    <source>
        <dbReference type="SAM" id="MobiDB-lite"/>
    </source>
</evidence>
<feature type="transmembrane region" description="Helical" evidence="2">
    <location>
        <begin position="129"/>
        <end position="153"/>
    </location>
</feature>
<accession>A0A9P3F4Z9</accession>
<evidence type="ECO:0000256" key="2">
    <source>
        <dbReference type="SAM" id="Phobius"/>
    </source>
</evidence>
<feature type="domain" description="DUF7703" evidence="3">
    <location>
        <begin position="25"/>
        <end position="265"/>
    </location>
</feature>
<sequence length="334" mass="37281">MASPPTSTTTASSHNFPDGSILQNIHITQSQKYVFTAFAGVVWYNAIELIVLCLTTFKRYRGCYFWSLFLASISLIPHVVGYFFFFFLSTTVSPYVAVSLIIPSWCTMVTGHSLILWSRLHLVLQKPKILRAILAMIIVDAITMQVPITVLLFGAVSAHAARFTAGYDIMERIQLIVFALQEIIISSFYVLETVKMLRLRPPEARHRQILTQLLVINIVILVLDIAVVGTEYAGYYAVQVMFKPVAYSVKFKLEYAILGRLIQIAKGGYVEREQLSSSVQGFHSDPSKRIATLGSASLSQTAPRSSPESAGTGMSYVGDEDTYASMRFHERRAL</sequence>
<proteinExistence type="predicted"/>